<evidence type="ECO:0000256" key="1">
    <source>
        <dbReference type="ARBA" id="ARBA00006484"/>
    </source>
</evidence>
<dbReference type="PANTHER" id="PTHR42879:SF2">
    <property type="entry name" value="3-OXOACYL-[ACYL-CARRIER-PROTEIN] REDUCTASE FABG"/>
    <property type="match status" value="1"/>
</dbReference>
<reference evidence="3 4" key="1">
    <citation type="journal article" date="2019" name="Int. J. Syst. Evol. Microbiol.">
        <title>The Global Catalogue of Microorganisms (GCM) 10K type strain sequencing project: providing services to taxonomists for standard genome sequencing and annotation.</title>
        <authorList>
            <consortium name="The Broad Institute Genomics Platform"/>
            <consortium name="The Broad Institute Genome Sequencing Center for Infectious Disease"/>
            <person name="Wu L."/>
            <person name="Ma J."/>
        </authorList>
    </citation>
    <scope>NUCLEOTIDE SEQUENCE [LARGE SCALE GENOMIC DNA]</scope>
    <source>
        <strain evidence="3 4">JCM 16259</strain>
    </source>
</reference>
<dbReference type="InterPro" id="IPR050259">
    <property type="entry name" value="SDR"/>
</dbReference>
<dbReference type="NCBIfam" id="NF009466">
    <property type="entry name" value="PRK12826.1-2"/>
    <property type="match status" value="1"/>
</dbReference>
<dbReference type="Pfam" id="PF13561">
    <property type="entry name" value="adh_short_C2"/>
    <property type="match status" value="1"/>
</dbReference>
<evidence type="ECO:0000313" key="4">
    <source>
        <dbReference type="Proteomes" id="UP001500730"/>
    </source>
</evidence>
<protein>
    <submittedName>
        <fullName evidence="3">Glucose 1-dehydrogenase</fullName>
    </submittedName>
</protein>
<organism evidence="3 4">
    <name type="scientific">Terrabacter carboxydivorans</name>
    <dbReference type="NCBI Taxonomy" id="619730"/>
    <lineage>
        <taxon>Bacteria</taxon>
        <taxon>Bacillati</taxon>
        <taxon>Actinomycetota</taxon>
        <taxon>Actinomycetes</taxon>
        <taxon>Micrococcales</taxon>
        <taxon>Intrasporangiaceae</taxon>
        <taxon>Terrabacter</taxon>
    </lineage>
</organism>
<sequence>MTHTALITGGGRGIGRAIAIALAGAGATVVVGDIRDDDASETVARVEAAGGQAMAVRLDVTDSDSVRTAVETVRRALSSVDILVNNAGWDRLQPFMDTEEEFWRRVVEVNYLGVLRVTHALLPAMIENRWGRIVNIGSDSARVGSAMESVYSGAKGAVLSFTKTLAREMAREGITVNAVCPGPTETPLLTEILEGQQRGADIVTAITRSVPMKRLAQPTEIAAAVSFLCSAEAGFVTGQTLSVNGGLTMC</sequence>
<name>A0ABN3KRX9_9MICO</name>
<dbReference type="InterPro" id="IPR057326">
    <property type="entry name" value="KR_dom"/>
</dbReference>
<proteinExistence type="inferred from homology"/>
<dbReference type="PANTHER" id="PTHR42879">
    <property type="entry name" value="3-OXOACYL-(ACYL-CARRIER-PROTEIN) REDUCTASE"/>
    <property type="match status" value="1"/>
</dbReference>
<feature type="domain" description="Ketoreductase" evidence="2">
    <location>
        <begin position="3"/>
        <end position="182"/>
    </location>
</feature>
<dbReference type="EMBL" id="BAAARE010000001">
    <property type="protein sequence ID" value="GAA2468359.1"/>
    <property type="molecule type" value="Genomic_DNA"/>
</dbReference>
<dbReference type="InterPro" id="IPR020904">
    <property type="entry name" value="Sc_DH/Rdtase_CS"/>
</dbReference>
<dbReference type="PRINTS" id="PR00081">
    <property type="entry name" value="GDHRDH"/>
</dbReference>
<dbReference type="InterPro" id="IPR002347">
    <property type="entry name" value="SDR_fam"/>
</dbReference>
<dbReference type="SMART" id="SM00822">
    <property type="entry name" value="PKS_KR"/>
    <property type="match status" value="1"/>
</dbReference>
<dbReference type="PROSITE" id="PS00061">
    <property type="entry name" value="ADH_SHORT"/>
    <property type="match status" value="1"/>
</dbReference>
<evidence type="ECO:0000259" key="2">
    <source>
        <dbReference type="SMART" id="SM00822"/>
    </source>
</evidence>
<dbReference type="Gene3D" id="3.40.50.720">
    <property type="entry name" value="NAD(P)-binding Rossmann-like Domain"/>
    <property type="match status" value="1"/>
</dbReference>
<accession>A0ABN3KRX9</accession>
<dbReference type="SUPFAM" id="SSF51735">
    <property type="entry name" value="NAD(P)-binding Rossmann-fold domains"/>
    <property type="match status" value="1"/>
</dbReference>
<dbReference type="InterPro" id="IPR036291">
    <property type="entry name" value="NAD(P)-bd_dom_sf"/>
</dbReference>
<comment type="caution">
    <text evidence="3">The sequence shown here is derived from an EMBL/GenBank/DDBJ whole genome shotgun (WGS) entry which is preliminary data.</text>
</comment>
<evidence type="ECO:0000313" key="3">
    <source>
        <dbReference type="EMBL" id="GAA2468359.1"/>
    </source>
</evidence>
<dbReference type="PRINTS" id="PR00080">
    <property type="entry name" value="SDRFAMILY"/>
</dbReference>
<keyword evidence="4" id="KW-1185">Reference proteome</keyword>
<dbReference type="NCBIfam" id="NF005559">
    <property type="entry name" value="PRK07231.1"/>
    <property type="match status" value="1"/>
</dbReference>
<gene>
    <name evidence="3" type="ORF">GCM10009858_02010</name>
</gene>
<dbReference type="RefSeq" id="WP_344252253.1">
    <property type="nucleotide sequence ID" value="NZ_BAAARE010000001.1"/>
</dbReference>
<dbReference type="Proteomes" id="UP001500730">
    <property type="component" value="Unassembled WGS sequence"/>
</dbReference>
<comment type="similarity">
    <text evidence="1">Belongs to the short-chain dehydrogenases/reductases (SDR) family.</text>
</comment>